<name>X1RVQ6_9ZZZZ</name>
<organism evidence="1">
    <name type="scientific">marine sediment metagenome</name>
    <dbReference type="NCBI Taxonomy" id="412755"/>
    <lineage>
        <taxon>unclassified sequences</taxon>
        <taxon>metagenomes</taxon>
        <taxon>ecological metagenomes</taxon>
    </lineage>
</organism>
<gene>
    <name evidence="1" type="ORF">S12H4_21676</name>
</gene>
<evidence type="ECO:0000313" key="1">
    <source>
        <dbReference type="EMBL" id="GAI84852.1"/>
    </source>
</evidence>
<comment type="caution">
    <text evidence="1">The sequence shown here is derived from an EMBL/GenBank/DDBJ whole genome shotgun (WGS) entry which is preliminary data.</text>
</comment>
<dbReference type="EMBL" id="BARW01011182">
    <property type="protein sequence ID" value="GAI84852.1"/>
    <property type="molecule type" value="Genomic_DNA"/>
</dbReference>
<reference evidence="1" key="1">
    <citation type="journal article" date="2014" name="Front. Microbiol.">
        <title>High frequency of phylogenetically diverse reductive dehalogenase-homologous genes in deep subseafloor sedimentary metagenomes.</title>
        <authorList>
            <person name="Kawai M."/>
            <person name="Futagami T."/>
            <person name="Toyoda A."/>
            <person name="Takaki Y."/>
            <person name="Nishi S."/>
            <person name="Hori S."/>
            <person name="Arai W."/>
            <person name="Tsubouchi T."/>
            <person name="Morono Y."/>
            <person name="Uchiyama I."/>
            <person name="Ito T."/>
            <person name="Fujiyama A."/>
            <person name="Inagaki F."/>
            <person name="Takami H."/>
        </authorList>
    </citation>
    <scope>NUCLEOTIDE SEQUENCE</scope>
    <source>
        <strain evidence="1">Expedition CK06-06</strain>
    </source>
</reference>
<feature type="non-terminal residue" evidence="1">
    <location>
        <position position="1"/>
    </location>
</feature>
<proteinExistence type="predicted"/>
<dbReference type="AlphaFoldDB" id="X1RVQ6"/>
<sequence>AYFAVDDYVELSVYQNSGGDLNLEWQSIYAPFFMAQRIG</sequence>
<protein>
    <submittedName>
        <fullName evidence="1">Uncharacterized protein</fullName>
    </submittedName>
</protein>
<accession>X1RVQ6</accession>